<evidence type="ECO:0000256" key="1">
    <source>
        <dbReference type="ARBA" id="ARBA00001946"/>
    </source>
</evidence>
<keyword evidence="6" id="KW-0227">DNA damage</keyword>
<dbReference type="PROSITE" id="PS51462">
    <property type="entry name" value="NUDIX"/>
    <property type="match status" value="1"/>
</dbReference>
<dbReference type="CDD" id="cd00564">
    <property type="entry name" value="TMP_TenI"/>
    <property type="match status" value="1"/>
</dbReference>
<dbReference type="InterPro" id="IPR000086">
    <property type="entry name" value="NUDIX_hydrolase_dom"/>
</dbReference>
<dbReference type="GO" id="GO:0016787">
    <property type="term" value="F:hydrolase activity"/>
    <property type="evidence" value="ECO:0007669"/>
    <property type="project" value="UniProtKB-KW"/>
</dbReference>
<sequence>MTRKRVEVAAGVLTLPDGRYLLGQRAGDTVYAGYWEFPGGKVEAGESPSRALCRELDEELGIHVTHLRPWLRREHVYEHAHVALNFFEVTGWTGEIRDRVHGALAWVRPEEPVPEPMLPANGPILKALRLPRLMGITQAAELGVDAQLAALDAALAGGLRLVQVREAGLEAALRPGFAREVVRRVHAHGGLVVINADPVLACEVGADGLHLPARLLAGLHGRPELPWVGASCHDRDELERAAALGLDYALLGPVEATRTHPGLPGLGWQRFGALAAGLPLPVFALGGLDASAMEMARDAGAHGIAGIRGVWKLG</sequence>
<dbReference type="RefSeq" id="WP_096444801.1">
    <property type="nucleotide sequence ID" value="NZ_JBHSOG010000059.1"/>
</dbReference>
<dbReference type="InterPro" id="IPR022998">
    <property type="entry name" value="ThiamineP_synth_TenI"/>
</dbReference>
<protein>
    <recommendedName>
        <fullName evidence="13">8-oxo-dGTP diphosphatase</fullName>
        <ecNumber evidence="12">3.6.1.55</ecNumber>
    </recommendedName>
    <alternativeName>
        <fullName evidence="16">7,8-dihydro-8-oxoguanine-triphosphatase</fullName>
    </alternativeName>
    <alternativeName>
        <fullName evidence="15">Mutator protein MutT</fullName>
    </alternativeName>
    <alternativeName>
        <fullName evidence="14">dGTP pyrophosphohydrolase</fullName>
    </alternativeName>
</protein>
<evidence type="ECO:0000256" key="4">
    <source>
        <dbReference type="ARBA" id="ARBA00022705"/>
    </source>
</evidence>
<dbReference type="InterPro" id="IPR036206">
    <property type="entry name" value="ThiamineP_synth_sf"/>
</dbReference>
<dbReference type="InterPro" id="IPR029119">
    <property type="entry name" value="MutY_C"/>
</dbReference>
<dbReference type="Gene3D" id="3.20.20.70">
    <property type="entry name" value="Aldolase class I"/>
    <property type="match status" value="1"/>
</dbReference>
<dbReference type="CDD" id="cd03425">
    <property type="entry name" value="NUDIX_MutT_NudA_like"/>
    <property type="match status" value="1"/>
</dbReference>
<evidence type="ECO:0000256" key="7">
    <source>
        <dbReference type="ARBA" id="ARBA00022801"/>
    </source>
</evidence>
<evidence type="ECO:0000256" key="15">
    <source>
        <dbReference type="ARBA" id="ARBA00041979"/>
    </source>
</evidence>
<dbReference type="InterPro" id="IPR020476">
    <property type="entry name" value="Nudix_hydrolase"/>
</dbReference>
<keyword evidence="8" id="KW-0460">Magnesium</keyword>
<comment type="caution">
    <text evidence="18">The sequence shown here is derived from an EMBL/GenBank/DDBJ whole genome shotgun (WGS) entry which is preliminary data.</text>
</comment>
<comment type="catalytic activity">
    <reaction evidence="10">
        <text>8-oxo-dGTP + H2O = 8-oxo-dGMP + diphosphate + H(+)</text>
        <dbReference type="Rhea" id="RHEA:31575"/>
        <dbReference type="ChEBI" id="CHEBI:15377"/>
        <dbReference type="ChEBI" id="CHEBI:15378"/>
        <dbReference type="ChEBI" id="CHEBI:33019"/>
        <dbReference type="ChEBI" id="CHEBI:63224"/>
        <dbReference type="ChEBI" id="CHEBI:77896"/>
        <dbReference type="EC" id="3.6.1.55"/>
    </reaction>
</comment>
<dbReference type="NCBIfam" id="NF006530">
    <property type="entry name" value="PRK08999.1"/>
    <property type="match status" value="1"/>
</dbReference>
<evidence type="ECO:0000256" key="2">
    <source>
        <dbReference type="ARBA" id="ARBA00005582"/>
    </source>
</evidence>
<gene>
    <name evidence="18" type="ORF">ACFPTN_15090</name>
</gene>
<dbReference type="InterPro" id="IPR013785">
    <property type="entry name" value="Aldolase_TIM"/>
</dbReference>
<dbReference type="SUPFAM" id="SSF55811">
    <property type="entry name" value="Nudix"/>
    <property type="match status" value="1"/>
</dbReference>
<evidence type="ECO:0000256" key="5">
    <source>
        <dbReference type="ARBA" id="ARBA00022723"/>
    </source>
</evidence>
<evidence type="ECO:0000256" key="13">
    <source>
        <dbReference type="ARBA" id="ARBA00040794"/>
    </source>
</evidence>
<dbReference type="Proteomes" id="UP001595974">
    <property type="component" value="Unassembled WGS sequence"/>
</dbReference>
<feature type="domain" description="Nudix hydrolase" evidence="17">
    <location>
        <begin position="4"/>
        <end position="132"/>
    </location>
</feature>
<dbReference type="EMBL" id="JBHSOG010000059">
    <property type="protein sequence ID" value="MFC5770704.1"/>
    <property type="molecule type" value="Genomic_DNA"/>
</dbReference>
<comment type="similarity">
    <text evidence="2">Belongs to the Nudix hydrolase family.</text>
</comment>
<keyword evidence="7 18" id="KW-0378">Hydrolase</keyword>
<keyword evidence="19" id="KW-1185">Reference proteome</keyword>
<dbReference type="InterPro" id="IPR020084">
    <property type="entry name" value="NUDIX_hydrolase_CS"/>
</dbReference>
<dbReference type="Gene3D" id="3.90.79.10">
    <property type="entry name" value="Nucleoside Triphosphate Pyrophosphohydrolase"/>
    <property type="match status" value="1"/>
</dbReference>
<evidence type="ECO:0000256" key="3">
    <source>
        <dbReference type="ARBA" id="ARBA00022457"/>
    </source>
</evidence>
<dbReference type="PRINTS" id="PR00502">
    <property type="entry name" value="NUDIXFAMILY"/>
</dbReference>
<evidence type="ECO:0000256" key="6">
    <source>
        <dbReference type="ARBA" id="ARBA00022763"/>
    </source>
</evidence>
<evidence type="ECO:0000313" key="18">
    <source>
        <dbReference type="EMBL" id="MFC5770704.1"/>
    </source>
</evidence>
<dbReference type="PROSITE" id="PS00893">
    <property type="entry name" value="NUDIX_BOX"/>
    <property type="match status" value="1"/>
</dbReference>
<dbReference type="Pfam" id="PF14815">
    <property type="entry name" value="NUDIX_4"/>
    <property type="match status" value="1"/>
</dbReference>
<dbReference type="InterPro" id="IPR047127">
    <property type="entry name" value="MutT-like"/>
</dbReference>
<evidence type="ECO:0000313" key="19">
    <source>
        <dbReference type="Proteomes" id="UP001595974"/>
    </source>
</evidence>
<keyword evidence="4" id="KW-0235">DNA replication</keyword>
<keyword evidence="5" id="KW-0479">Metal-binding</keyword>
<evidence type="ECO:0000256" key="14">
    <source>
        <dbReference type="ARBA" id="ARBA00041592"/>
    </source>
</evidence>
<reference evidence="19" key="1">
    <citation type="journal article" date="2019" name="Int. J. Syst. Evol. Microbiol.">
        <title>The Global Catalogue of Microorganisms (GCM) 10K type strain sequencing project: providing services to taxonomists for standard genome sequencing and annotation.</title>
        <authorList>
            <consortium name="The Broad Institute Genomics Platform"/>
            <consortium name="The Broad Institute Genome Sequencing Center for Infectious Disease"/>
            <person name="Wu L."/>
            <person name="Ma J."/>
        </authorList>
    </citation>
    <scope>NUCLEOTIDE SEQUENCE [LARGE SCALE GENOMIC DNA]</scope>
    <source>
        <strain evidence="19">SHR3</strain>
    </source>
</reference>
<dbReference type="Pfam" id="PF02581">
    <property type="entry name" value="TMP-TENI"/>
    <property type="match status" value="1"/>
</dbReference>
<evidence type="ECO:0000256" key="9">
    <source>
        <dbReference type="ARBA" id="ARBA00023204"/>
    </source>
</evidence>
<dbReference type="EC" id="3.6.1.55" evidence="12"/>
<dbReference type="PANTHER" id="PTHR47707:SF1">
    <property type="entry name" value="NUDIX HYDROLASE FAMILY PROTEIN"/>
    <property type="match status" value="1"/>
</dbReference>
<keyword evidence="9" id="KW-0234">DNA repair</keyword>
<evidence type="ECO:0000256" key="12">
    <source>
        <dbReference type="ARBA" id="ARBA00038905"/>
    </source>
</evidence>
<evidence type="ECO:0000256" key="11">
    <source>
        <dbReference type="ARBA" id="ARBA00036904"/>
    </source>
</evidence>
<dbReference type="PANTHER" id="PTHR47707">
    <property type="entry name" value="8-OXO-DGTP DIPHOSPHATASE"/>
    <property type="match status" value="1"/>
</dbReference>
<keyword evidence="3" id="KW-0515">Mutator protein</keyword>
<comment type="cofactor">
    <cofactor evidence="1">
        <name>Mg(2+)</name>
        <dbReference type="ChEBI" id="CHEBI:18420"/>
    </cofactor>
</comment>
<evidence type="ECO:0000256" key="8">
    <source>
        <dbReference type="ARBA" id="ARBA00022842"/>
    </source>
</evidence>
<evidence type="ECO:0000256" key="16">
    <source>
        <dbReference type="ARBA" id="ARBA00042798"/>
    </source>
</evidence>
<evidence type="ECO:0000256" key="10">
    <source>
        <dbReference type="ARBA" id="ARBA00035861"/>
    </source>
</evidence>
<proteinExistence type="inferred from homology"/>
<dbReference type="SUPFAM" id="SSF51391">
    <property type="entry name" value="Thiamin phosphate synthase"/>
    <property type="match status" value="1"/>
</dbReference>
<dbReference type="InterPro" id="IPR015797">
    <property type="entry name" value="NUDIX_hydrolase-like_dom_sf"/>
</dbReference>
<comment type="catalytic activity">
    <reaction evidence="11">
        <text>8-oxo-GTP + H2O = 8-oxo-GMP + diphosphate + H(+)</text>
        <dbReference type="Rhea" id="RHEA:67616"/>
        <dbReference type="ChEBI" id="CHEBI:15377"/>
        <dbReference type="ChEBI" id="CHEBI:15378"/>
        <dbReference type="ChEBI" id="CHEBI:33019"/>
        <dbReference type="ChEBI" id="CHEBI:143553"/>
        <dbReference type="ChEBI" id="CHEBI:145694"/>
    </reaction>
</comment>
<organism evidence="18 19">
    <name type="scientific">Thauera sinica</name>
    <dbReference type="NCBI Taxonomy" id="2665146"/>
    <lineage>
        <taxon>Bacteria</taxon>
        <taxon>Pseudomonadati</taxon>
        <taxon>Pseudomonadota</taxon>
        <taxon>Betaproteobacteria</taxon>
        <taxon>Rhodocyclales</taxon>
        <taxon>Zoogloeaceae</taxon>
        <taxon>Thauera</taxon>
    </lineage>
</organism>
<evidence type="ECO:0000259" key="17">
    <source>
        <dbReference type="PROSITE" id="PS51462"/>
    </source>
</evidence>
<accession>A0ABW1AU72</accession>
<name>A0ABW1AU72_9RHOO</name>